<evidence type="ECO:0000313" key="2">
    <source>
        <dbReference type="Proteomes" id="UP001159363"/>
    </source>
</evidence>
<comment type="caution">
    <text evidence="1">The sequence shown here is derived from an EMBL/GenBank/DDBJ whole genome shotgun (WGS) entry which is preliminary data.</text>
</comment>
<keyword evidence="2" id="KW-1185">Reference proteome</keyword>
<gene>
    <name evidence="1" type="ORF">PR048_012049</name>
</gene>
<protein>
    <submittedName>
        <fullName evidence="1">Uncharacterized protein</fullName>
    </submittedName>
</protein>
<accession>A0ABQ9HNB8</accession>
<dbReference type="Proteomes" id="UP001159363">
    <property type="component" value="Chromosome X"/>
</dbReference>
<reference evidence="1 2" key="1">
    <citation type="submission" date="2023-02" db="EMBL/GenBank/DDBJ databases">
        <title>LHISI_Scaffold_Assembly.</title>
        <authorList>
            <person name="Stuart O.P."/>
            <person name="Cleave R."/>
            <person name="Magrath M.J.L."/>
            <person name="Mikheyev A.S."/>
        </authorList>
    </citation>
    <scope>NUCLEOTIDE SEQUENCE [LARGE SCALE GENOMIC DNA]</scope>
    <source>
        <strain evidence="1">Daus_M_001</strain>
        <tissue evidence="1">Leg muscle</tissue>
    </source>
</reference>
<sequence length="93" mass="10390">MWARVVHDHLVGEYLLPVCLDGGVPVLPQDTLPELLEDVLRQGEAPFAWSARFADLLPFDFYLRGHIKRLVNETPADIVKELVARIVAAGEVT</sequence>
<dbReference type="EMBL" id="JARBHB010000004">
    <property type="protein sequence ID" value="KAJ8885843.1"/>
    <property type="molecule type" value="Genomic_DNA"/>
</dbReference>
<organism evidence="1 2">
    <name type="scientific">Dryococelus australis</name>
    <dbReference type="NCBI Taxonomy" id="614101"/>
    <lineage>
        <taxon>Eukaryota</taxon>
        <taxon>Metazoa</taxon>
        <taxon>Ecdysozoa</taxon>
        <taxon>Arthropoda</taxon>
        <taxon>Hexapoda</taxon>
        <taxon>Insecta</taxon>
        <taxon>Pterygota</taxon>
        <taxon>Neoptera</taxon>
        <taxon>Polyneoptera</taxon>
        <taxon>Phasmatodea</taxon>
        <taxon>Verophasmatodea</taxon>
        <taxon>Anareolatae</taxon>
        <taxon>Phasmatidae</taxon>
        <taxon>Eurycanthinae</taxon>
        <taxon>Dryococelus</taxon>
    </lineage>
</organism>
<evidence type="ECO:0000313" key="1">
    <source>
        <dbReference type="EMBL" id="KAJ8885843.1"/>
    </source>
</evidence>
<name>A0ABQ9HNB8_9NEOP</name>
<proteinExistence type="predicted"/>